<dbReference type="HOGENOM" id="CLU_2489364_0_0_1"/>
<gene>
    <name evidence="3" type="ORF">HYDPIDRAFT_120364</name>
</gene>
<name>A0A0C9W5F0_9AGAM</name>
<feature type="region of interest" description="Disordered" evidence="1">
    <location>
        <begin position="64"/>
        <end position="87"/>
    </location>
</feature>
<proteinExistence type="predicted"/>
<reference evidence="3 4" key="1">
    <citation type="submission" date="2014-04" db="EMBL/GenBank/DDBJ databases">
        <title>Evolutionary Origins and Diversification of the Mycorrhizal Mutualists.</title>
        <authorList>
            <consortium name="DOE Joint Genome Institute"/>
            <consortium name="Mycorrhizal Genomics Consortium"/>
            <person name="Kohler A."/>
            <person name="Kuo A."/>
            <person name="Nagy L.G."/>
            <person name="Floudas D."/>
            <person name="Copeland A."/>
            <person name="Barry K.W."/>
            <person name="Cichocki N."/>
            <person name="Veneault-Fourrey C."/>
            <person name="LaButti K."/>
            <person name="Lindquist E.A."/>
            <person name="Lipzen A."/>
            <person name="Lundell T."/>
            <person name="Morin E."/>
            <person name="Murat C."/>
            <person name="Riley R."/>
            <person name="Ohm R."/>
            <person name="Sun H."/>
            <person name="Tunlid A."/>
            <person name="Henrissat B."/>
            <person name="Grigoriev I.V."/>
            <person name="Hibbett D.S."/>
            <person name="Martin F."/>
        </authorList>
    </citation>
    <scope>NUCLEOTIDE SEQUENCE [LARGE SCALE GENOMIC DNA]</scope>
    <source>
        <strain evidence="3 4">MD-312</strain>
    </source>
</reference>
<dbReference type="Proteomes" id="UP000053820">
    <property type="component" value="Unassembled WGS sequence"/>
</dbReference>
<feature type="chain" id="PRO_5002205757" evidence="2">
    <location>
        <begin position="19"/>
        <end position="87"/>
    </location>
</feature>
<feature type="compositionally biased region" description="Polar residues" evidence="1">
    <location>
        <begin position="64"/>
        <end position="73"/>
    </location>
</feature>
<organism evidence="3 4">
    <name type="scientific">Hydnomerulius pinastri MD-312</name>
    <dbReference type="NCBI Taxonomy" id="994086"/>
    <lineage>
        <taxon>Eukaryota</taxon>
        <taxon>Fungi</taxon>
        <taxon>Dikarya</taxon>
        <taxon>Basidiomycota</taxon>
        <taxon>Agaricomycotina</taxon>
        <taxon>Agaricomycetes</taxon>
        <taxon>Agaricomycetidae</taxon>
        <taxon>Boletales</taxon>
        <taxon>Boletales incertae sedis</taxon>
        <taxon>Leucogyrophana</taxon>
    </lineage>
</organism>
<evidence type="ECO:0000256" key="1">
    <source>
        <dbReference type="SAM" id="MobiDB-lite"/>
    </source>
</evidence>
<evidence type="ECO:0000313" key="3">
    <source>
        <dbReference type="EMBL" id="KIJ57776.1"/>
    </source>
</evidence>
<keyword evidence="2" id="KW-0732">Signal</keyword>
<protein>
    <submittedName>
        <fullName evidence="3">Uncharacterized protein</fullName>
    </submittedName>
</protein>
<sequence>VLTPLLIVVRVGLGLTHGLPKAYEQATTTSGISRFTRSAQGGPGVRVEVSREVAHAVELDHFPSQSQTFTSAHSDSKDYPVGGDTKV</sequence>
<feature type="non-terminal residue" evidence="3">
    <location>
        <position position="1"/>
    </location>
</feature>
<evidence type="ECO:0000256" key="2">
    <source>
        <dbReference type="SAM" id="SignalP"/>
    </source>
</evidence>
<keyword evidence="4" id="KW-1185">Reference proteome</keyword>
<dbReference type="AlphaFoldDB" id="A0A0C9W5F0"/>
<dbReference type="OrthoDB" id="3357408at2759"/>
<feature type="signal peptide" evidence="2">
    <location>
        <begin position="1"/>
        <end position="18"/>
    </location>
</feature>
<evidence type="ECO:0000313" key="4">
    <source>
        <dbReference type="Proteomes" id="UP000053820"/>
    </source>
</evidence>
<dbReference type="EMBL" id="KN840122">
    <property type="protein sequence ID" value="KIJ57776.1"/>
    <property type="molecule type" value="Genomic_DNA"/>
</dbReference>
<accession>A0A0C9W5F0</accession>